<protein>
    <submittedName>
        <fullName evidence="1">Uncharacterized protein</fullName>
    </submittedName>
</protein>
<accession>A0A9W7W9C0</accession>
<reference evidence="1" key="1">
    <citation type="submission" date="2021-02" db="EMBL/GenBank/DDBJ databases">
        <title>Comparative genomics reveals that relaxation of natural selection precedes convergent phenotypic evolution of cavefish.</title>
        <authorList>
            <person name="Peng Z."/>
        </authorList>
    </citation>
    <scope>NUCLEOTIDE SEQUENCE</scope>
    <source>
        <tissue evidence="1">Muscle</tissue>
    </source>
</reference>
<dbReference type="EMBL" id="JAFHDT010000024">
    <property type="protein sequence ID" value="KAI7791956.1"/>
    <property type="molecule type" value="Genomic_DNA"/>
</dbReference>
<name>A0A9W7W9C0_TRIRA</name>
<gene>
    <name evidence="1" type="ORF">IRJ41_017052</name>
</gene>
<organism evidence="1 2">
    <name type="scientific">Triplophysa rosa</name>
    <name type="common">Cave loach</name>
    <dbReference type="NCBI Taxonomy" id="992332"/>
    <lineage>
        <taxon>Eukaryota</taxon>
        <taxon>Metazoa</taxon>
        <taxon>Chordata</taxon>
        <taxon>Craniata</taxon>
        <taxon>Vertebrata</taxon>
        <taxon>Euteleostomi</taxon>
        <taxon>Actinopterygii</taxon>
        <taxon>Neopterygii</taxon>
        <taxon>Teleostei</taxon>
        <taxon>Ostariophysi</taxon>
        <taxon>Cypriniformes</taxon>
        <taxon>Nemacheilidae</taxon>
        <taxon>Triplophysa</taxon>
    </lineage>
</organism>
<proteinExistence type="predicted"/>
<dbReference type="Proteomes" id="UP001059041">
    <property type="component" value="Linkage Group LG24"/>
</dbReference>
<evidence type="ECO:0000313" key="2">
    <source>
        <dbReference type="Proteomes" id="UP001059041"/>
    </source>
</evidence>
<sequence length="86" mass="9717">MHGHEVSSVFVKANFAYDNAISKKYEQTVQRVRPQNVDNVEHSRLLKEVRRDTQKSTGGSDEQWDATATMTRMLASVMNGRGCSKT</sequence>
<dbReference type="AlphaFoldDB" id="A0A9W7W9C0"/>
<evidence type="ECO:0000313" key="1">
    <source>
        <dbReference type="EMBL" id="KAI7791956.1"/>
    </source>
</evidence>
<comment type="caution">
    <text evidence="1">The sequence shown here is derived from an EMBL/GenBank/DDBJ whole genome shotgun (WGS) entry which is preliminary data.</text>
</comment>
<keyword evidence="2" id="KW-1185">Reference proteome</keyword>